<dbReference type="AlphaFoldDB" id="A0AAW8NN11"/>
<protein>
    <submittedName>
        <fullName evidence="1">Uncharacterized protein</fullName>
    </submittedName>
</protein>
<reference evidence="2 4" key="1">
    <citation type="journal article" date="2022" name="bioRxiv">
        <title>Prophages regulate Shewanella fidelis 3313 motility and biofilm formation: implications for gut colonization dynamics in Ciona robusta.</title>
        <authorList>
            <person name="Natarajan O."/>
            <person name="Gibboney S.L."/>
            <person name="Young M.N."/>
            <person name="Lim S.J."/>
            <person name="Pluta N."/>
            <person name="Atkinson C.G."/>
            <person name="Leigh B.A."/>
            <person name="Liberti A."/>
            <person name="Kees E.D."/>
            <person name="Breitbart M."/>
            <person name="Gralnick J.A."/>
            <person name="Dishaw L.J."/>
        </authorList>
    </citation>
    <scope>NUCLEOTIDE SEQUENCE [LARGE SCALE GENOMIC DNA]</scope>
    <source>
        <strain evidence="2 4">JG4066</strain>
    </source>
</reference>
<comment type="caution">
    <text evidence="1">The sequence shown here is derived from an EMBL/GenBank/DDBJ whole genome shotgun (WGS) entry which is preliminary data.</text>
</comment>
<dbReference type="EMBL" id="JAPMLE010000001">
    <property type="protein sequence ID" value="MDR8524155.1"/>
    <property type="molecule type" value="Genomic_DNA"/>
</dbReference>
<dbReference type="RefSeq" id="WP_108946318.1">
    <property type="nucleotide sequence ID" value="NZ_JAPMLA010000001.1"/>
</dbReference>
<organism evidence="1 3">
    <name type="scientific">Shewanella fidelis</name>
    <dbReference type="NCBI Taxonomy" id="173509"/>
    <lineage>
        <taxon>Bacteria</taxon>
        <taxon>Pseudomonadati</taxon>
        <taxon>Pseudomonadota</taxon>
        <taxon>Gammaproteobacteria</taxon>
        <taxon>Alteromonadales</taxon>
        <taxon>Shewanellaceae</taxon>
        <taxon>Shewanella</taxon>
    </lineage>
</organism>
<evidence type="ECO:0000313" key="3">
    <source>
        <dbReference type="Proteomes" id="UP001259340"/>
    </source>
</evidence>
<proteinExistence type="predicted"/>
<dbReference type="Proteomes" id="UP001259340">
    <property type="component" value="Unassembled WGS sequence"/>
</dbReference>
<evidence type="ECO:0000313" key="4">
    <source>
        <dbReference type="Proteomes" id="UP001271263"/>
    </source>
</evidence>
<dbReference type="Proteomes" id="UP001271263">
    <property type="component" value="Unassembled WGS sequence"/>
</dbReference>
<accession>A0AAW8NN11</accession>
<sequence>MIAAKKLNYQYLYPVFENAISQGFASSGWNSTYLGEQVLWGKSNKKMNFNQRQLETKTGGKIAACFQEF</sequence>
<name>A0AAW8NN11_9GAMM</name>
<keyword evidence="4" id="KW-1185">Reference proteome</keyword>
<evidence type="ECO:0000313" key="2">
    <source>
        <dbReference type="EMBL" id="MDW4823410.1"/>
    </source>
</evidence>
<gene>
    <name evidence="1" type="ORF">OS133_10840</name>
    <name evidence="2" type="ORF">OS134_04875</name>
</gene>
<evidence type="ECO:0000313" key="1">
    <source>
        <dbReference type="EMBL" id="MDR8524155.1"/>
    </source>
</evidence>
<reference evidence="1" key="2">
    <citation type="submission" date="2022-11" db="EMBL/GenBank/DDBJ databases">
        <title>Prophages regulate Shewanella fidelis motility and biofilm formation: implications for gut colonization dynamics in Ciona robusta.</title>
        <authorList>
            <person name="Natarajan O."/>
            <person name="Gibboney S.L."/>
            <person name="Young M.N."/>
            <person name="Lim S.J."/>
            <person name="Pluta N."/>
            <person name="Atkinson C.G.F."/>
            <person name="Leigh B.A."/>
            <person name="Liberti A."/>
            <person name="Kees E."/>
            <person name="Breitbart M."/>
            <person name="Gralnick J."/>
            <person name="Dishaw L.J."/>
        </authorList>
    </citation>
    <scope>NUCLEOTIDE SEQUENCE</scope>
    <source>
        <strain evidence="1">3313</strain>
    </source>
</reference>
<dbReference type="EMBL" id="JAPMLD010000002">
    <property type="protein sequence ID" value="MDW4823410.1"/>
    <property type="molecule type" value="Genomic_DNA"/>
</dbReference>